<dbReference type="AlphaFoldDB" id="A0AAW8PBB4"/>
<evidence type="ECO:0000313" key="1">
    <source>
        <dbReference type="EMBL" id="MDR9763424.1"/>
    </source>
</evidence>
<organism evidence="1 2">
    <name type="scientific">Rhizobium redzepovicii</name>
    <dbReference type="NCBI Taxonomy" id="2867518"/>
    <lineage>
        <taxon>Bacteria</taxon>
        <taxon>Pseudomonadati</taxon>
        <taxon>Pseudomonadota</taxon>
        <taxon>Alphaproteobacteria</taxon>
        <taxon>Hyphomicrobiales</taxon>
        <taxon>Rhizobiaceae</taxon>
        <taxon>Rhizobium/Agrobacterium group</taxon>
        <taxon>Rhizobium</taxon>
    </lineage>
</organism>
<evidence type="ECO:0008006" key="3">
    <source>
        <dbReference type="Google" id="ProtNLM"/>
    </source>
</evidence>
<dbReference type="Proteomes" id="UP001269402">
    <property type="component" value="Unassembled WGS sequence"/>
</dbReference>
<proteinExistence type="predicted"/>
<keyword evidence="2" id="KW-1185">Reference proteome</keyword>
<accession>A0AAW8PBB4</accession>
<dbReference type="RefSeq" id="WP_168259672.1">
    <property type="nucleotide sequence ID" value="NZ_JAVLSG010000013.1"/>
</dbReference>
<protein>
    <recommendedName>
        <fullName evidence="3">DUF4145 domain-containing protein</fullName>
    </recommendedName>
</protein>
<comment type="caution">
    <text evidence="1">The sequence shown here is derived from an EMBL/GenBank/DDBJ whole genome shotgun (WGS) entry which is preliminary data.</text>
</comment>
<dbReference type="EMBL" id="JAVLSH010000016">
    <property type="protein sequence ID" value="MDR9763424.1"/>
    <property type="molecule type" value="Genomic_DNA"/>
</dbReference>
<name>A0AAW8PBB4_9HYPH</name>
<evidence type="ECO:0000313" key="2">
    <source>
        <dbReference type="Proteomes" id="UP001269402"/>
    </source>
</evidence>
<sequence>MEPFRWRNCYADVQTYRHARTIQTYFDDVIIPALDTLDCKTEELEQRGGAWATFAKPDMQDVIRETKLAFSLAIQSIWERKLRGYIAGCARELYPAEDLQVRIERADWEGLQKYFAKLRGIELRDFPSFMILDILQHLGNAARHGDGKSAGRLVEQCPDFCVSACKFGSDALSMTFDHGPTRRA</sequence>
<gene>
    <name evidence="1" type="ORF">RJJ37_27975</name>
</gene>
<reference evidence="2" key="1">
    <citation type="submission" date="2023-07" db="EMBL/GenBank/DDBJ databases">
        <title>Genomic characterization of faba bean (Vicia faba) microsymbionts in Mexican soils.</title>
        <authorList>
            <person name="Rivera Orduna F.N."/>
            <person name="Guevara-Luna J."/>
            <person name="Yan J."/>
            <person name="Arroyo-Herrera I."/>
            <person name="Li Y."/>
            <person name="Vasquez-Murrieta M.S."/>
            <person name="Wang E.T."/>
        </authorList>
    </citation>
    <scope>NUCLEOTIDE SEQUENCE [LARGE SCALE GENOMIC DNA]</scope>
    <source>
        <strain evidence="2">CH6</strain>
    </source>
</reference>